<feature type="compositionally biased region" description="Pro residues" evidence="1">
    <location>
        <begin position="1"/>
        <end position="10"/>
    </location>
</feature>
<feature type="region of interest" description="Disordered" evidence="1">
    <location>
        <begin position="1"/>
        <end position="58"/>
    </location>
</feature>
<evidence type="ECO:0000313" key="3">
    <source>
        <dbReference type="Proteomes" id="UP000734854"/>
    </source>
</evidence>
<dbReference type="Proteomes" id="UP000734854">
    <property type="component" value="Unassembled WGS sequence"/>
</dbReference>
<sequence>MRSPSLPPNSSPCRVPLWHRGPHSLSLPPPSNLRLSLPRRSTRSSASTQAPRTARSRLRTGVWRWSATRTSARPPTSSTILATGGTSVWLI</sequence>
<gene>
    <name evidence="2" type="ORF">ZIOFF_062812</name>
</gene>
<dbReference type="AlphaFoldDB" id="A0A8J5F5K2"/>
<evidence type="ECO:0000256" key="1">
    <source>
        <dbReference type="SAM" id="MobiDB-lite"/>
    </source>
</evidence>
<keyword evidence="3" id="KW-1185">Reference proteome</keyword>
<reference evidence="2 3" key="1">
    <citation type="submission" date="2020-08" db="EMBL/GenBank/DDBJ databases">
        <title>Plant Genome Project.</title>
        <authorList>
            <person name="Zhang R.-G."/>
        </authorList>
    </citation>
    <scope>NUCLEOTIDE SEQUENCE [LARGE SCALE GENOMIC DNA]</scope>
    <source>
        <tissue evidence="2">Rhizome</tissue>
    </source>
</reference>
<comment type="caution">
    <text evidence="2">The sequence shown here is derived from an EMBL/GenBank/DDBJ whole genome shotgun (WGS) entry which is preliminary data.</text>
</comment>
<feature type="compositionally biased region" description="Low complexity" evidence="1">
    <location>
        <begin position="32"/>
        <end position="53"/>
    </location>
</feature>
<evidence type="ECO:0000313" key="2">
    <source>
        <dbReference type="EMBL" id="KAG6479349.1"/>
    </source>
</evidence>
<dbReference type="EMBL" id="JACMSC010000017">
    <property type="protein sequence ID" value="KAG6479349.1"/>
    <property type="molecule type" value="Genomic_DNA"/>
</dbReference>
<organism evidence="2 3">
    <name type="scientific">Zingiber officinale</name>
    <name type="common">Ginger</name>
    <name type="synonym">Amomum zingiber</name>
    <dbReference type="NCBI Taxonomy" id="94328"/>
    <lineage>
        <taxon>Eukaryota</taxon>
        <taxon>Viridiplantae</taxon>
        <taxon>Streptophyta</taxon>
        <taxon>Embryophyta</taxon>
        <taxon>Tracheophyta</taxon>
        <taxon>Spermatophyta</taxon>
        <taxon>Magnoliopsida</taxon>
        <taxon>Liliopsida</taxon>
        <taxon>Zingiberales</taxon>
        <taxon>Zingiberaceae</taxon>
        <taxon>Zingiber</taxon>
    </lineage>
</organism>
<protein>
    <submittedName>
        <fullName evidence="2">Uncharacterized protein</fullName>
    </submittedName>
</protein>
<name>A0A8J5F5K2_ZINOF</name>
<proteinExistence type="predicted"/>
<accession>A0A8J5F5K2</accession>